<dbReference type="Gene3D" id="2.40.160.20">
    <property type="match status" value="1"/>
</dbReference>
<keyword evidence="2 7" id="KW-0732">Signal</keyword>
<feature type="compositionally biased region" description="Low complexity" evidence="6">
    <location>
        <begin position="246"/>
        <end position="293"/>
    </location>
</feature>
<evidence type="ECO:0000256" key="7">
    <source>
        <dbReference type="SAM" id="SignalP"/>
    </source>
</evidence>
<dbReference type="Pfam" id="PF13505">
    <property type="entry name" value="OMP_b-brl"/>
    <property type="match status" value="1"/>
</dbReference>
<reference evidence="9 10" key="1">
    <citation type="submission" date="2018-06" db="EMBL/GenBank/DDBJ databases">
        <authorList>
            <consortium name="Pathogen Informatics"/>
            <person name="Doyle S."/>
        </authorList>
    </citation>
    <scope>NUCLEOTIDE SEQUENCE [LARGE SCALE GENOMIC DNA]</scope>
    <source>
        <strain evidence="9 10">NCTC12862</strain>
    </source>
</reference>
<dbReference type="STRING" id="33044.GCA_900005695_00782"/>
<feature type="compositionally biased region" description="Low complexity" evidence="6">
    <location>
        <begin position="190"/>
        <end position="201"/>
    </location>
</feature>
<dbReference type="GO" id="GO:0009279">
    <property type="term" value="C:cell outer membrane"/>
    <property type="evidence" value="ECO:0007669"/>
    <property type="project" value="UniProtKB-SubCell"/>
</dbReference>
<dbReference type="InterPro" id="IPR027385">
    <property type="entry name" value="Beta-barrel_OMP"/>
</dbReference>
<dbReference type="EMBL" id="UFTF01000001">
    <property type="protein sequence ID" value="SUV44294.1"/>
    <property type="molecule type" value="Genomic_DNA"/>
</dbReference>
<evidence type="ECO:0000256" key="6">
    <source>
        <dbReference type="SAM" id="MobiDB-lite"/>
    </source>
</evidence>
<dbReference type="SUPFAM" id="SSF56925">
    <property type="entry name" value="OMPA-like"/>
    <property type="match status" value="2"/>
</dbReference>
<dbReference type="OrthoDB" id="9815357at2"/>
<evidence type="ECO:0000256" key="3">
    <source>
        <dbReference type="ARBA" id="ARBA00023136"/>
    </source>
</evidence>
<evidence type="ECO:0000259" key="8">
    <source>
        <dbReference type="Pfam" id="PF13505"/>
    </source>
</evidence>
<feature type="region of interest" description="Disordered" evidence="6">
    <location>
        <begin position="139"/>
        <end position="347"/>
    </location>
</feature>
<feature type="signal peptide" evidence="7">
    <location>
        <begin position="1"/>
        <end position="22"/>
    </location>
</feature>
<evidence type="ECO:0000256" key="2">
    <source>
        <dbReference type="ARBA" id="ARBA00022729"/>
    </source>
</evidence>
<organism evidence="9 10">
    <name type="scientific">Bartonella doshiae</name>
    <dbReference type="NCBI Taxonomy" id="33044"/>
    <lineage>
        <taxon>Bacteria</taxon>
        <taxon>Pseudomonadati</taxon>
        <taxon>Pseudomonadota</taxon>
        <taxon>Alphaproteobacteria</taxon>
        <taxon>Hyphomicrobiales</taxon>
        <taxon>Bartonellaceae</taxon>
        <taxon>Bartonella</taxon>
    </lineage>
</organism>
<sequence>MNTKRLITASIFTIISASAAQAADVMVSRHPVKAVSPTLVAPAFSWTGFYLGLQAGGFSSKSDMNIIVDKNKSIPLSKDLTPKLSAFSGGFYAGINIDLGDNFVFGIDTDLVLSGKKETKSAVISASDNAAVDNLITRSRRSAPAQPATPVKPAPAQPATPVKPASAQSATPEKPASAQPTTPVKPAPAEPAQSAPSAKPAPAQPVTPVKPAPAQPATPVKPESSQPATPAKTESAQPVVEGVQKSEGASSSNQSSGLVFARSAGSGSESSGGLVLSRSAHSGPESSGSEGSSVKGVNTANSGDHSYGVSHGSGHGSNSPHGSGHGSGHYHGAHSGGVNPHNNTHNVSIKNEKENNVYGVEQITKLISALGFDHSQDQGAKVFNHTLKENWAGSTRVRIGFAADRIMPYIAGGISYVQLQDIISVSLKESDKKASPAKELVNETNTMIGYTLGGGIDFAMTDNVVLRAEYRYSDFGKKKFAKEKLEINYKTNEFHVGVAYKF</sequence>
<dbReference type="RefSeq" id="WP_004856981.1">
    <property type="nucleotide sequence ID" value="NZ_CACVBH010000007.1"/>
</dbReference>
<evidence type="ECO:0000313" key="10">
    <source>
        <dbReference type="Proteomes" id="UP000254950"/>
    </source>
</evidence>
<protein>
    <submittedName>
        <fullName evidence="9">Opacity protein and related surface antigens</fullName>
    </submittedName>
</protein>
<accession>A0A380ZD59</accession>
<evidence type="ECO:0000256" key="4">
    <source>
        <dbReference type="ARBA" id="ARBA00023237"/>
    </source>
</evidence>
<name>A0A380ZD59_BARDO</name>
<evidence type="ECO:0000256" key="5">
    <source>
        <dbReference type="ARBA" id="ARBA00038306"/>
    </source>
</evidence>
<feature type="compositionally biased region" description="Pro residues" evidence="6">
    <location>
        <begin position="202"/>
        <end position="216"/>
    </location>
</feature>
<comment type="subcellular location">
    <subcellularLocation>
        <location evidence="1">Cell outer membrane</location>
    </subcellularLocation>
</comment>
<dbReference type="InterPro" id="IPR051692">
    <property type="entry name" value="OMP-like"/>
</dbReference>
<feature type="domain" description="Outer membrane protein beta-barrel" evidence="8">
    <location>
        <begin position="378"/>
        <end position="502"/>
    </location>
</feature>
<dbReference type="PANTHER" id="PTHR34001">
    <property type="entry name" value="BLL7405 PROTEIN"/>
    <property type="match status" value="1"/>
</dbReference>
<gene>
    <name evidence="9" type="ORF">NCTC12862_00036</name>
</gene>
<proteinExistence type="inferred from homology"/>
<dbReference type="AlphaFoldDB" id="A0A380ZD59"/>
<feature type="compositionally biased region" description="Polar residues" evidence="6">
    <location>
        <begin position="223"/>
        <end position="236"/>
    </location>
</feature>
<evidence type="ECO:0000256" key="1">
    <source>
        <dbReference type="ARBA" id="ARBA00004442"/>
    </source>
</evidence>
<dbReference type="PANTHER" id="PTHR34001:SF3">
    <property type="entry name" value="BLL7405 PROTEIN"/>
    <property type="match status" value="1"/>
</dbReference>
<feature type="chain" id="PRO_5017086876" evidence="7">
    <location>
        <begin position="23"/>
        <end position="502"/>
    </location>
</feature>
<dbReference type="Proteomes" id="UP000254950">
    <property type="component" value="Unassembled WGS sequence"/>
</dbReference>
<feature type="compositionally biased region" description="Low complexity" evidence="6">
    <location>
        <begin position="302"/>
        <end position="322"/>
    </location>
</feature>
<keyword evidence="3" id="KW-0472">Membrane</keyword>
<evidence type="ECO:0000313" key="9">
    <source>
        <dbReference type="EMBL" id="SUV44294.1"/>
    </source>
</evidence>
<dbReference type="InterPro" id="IPR011250">
    <property type="entry name" value="OMP/PagP_B-barrel"/>
</dbReference>
<keyword evidence="4" id="KW-0998">Cell outer membrane</keyword>
<comment type="similarity">
    <text evidence="5">Belongs to the Omp25/RopB family.</text>
</comment>